<accession>A0A8X7XIJ4</accession>
<comment type="caution">
    <text evidence="1">The sequence shown here is derived from an EMBL/GenBank/DDBJ whole genome shotgun (WGS) entry which is preliminary data.</text>
</comment>
<dbReference type="Proteomes" id="UP000886611">
    <property type="component" value="Unassembled WGS sequence"/>
</dbReference>
<evidence type="ECO:0000313" key="1">
    <source>
        <dbReference type="EMBL" id="KAG2467950.1"/>
    </source>
</evidence>
<name>A0A8X7XIJ4_POLSE</name>
<keyword evidence="2" id="KW-1185">Reference proteome</keyword>
<proteinExistence type="predicted"/>
<gene>
    <name evidence="1" type="primary">Pld5_1</name>
    <name evidence="1" type="ORF">GTO96_0015248</name>
</gene>
<feature type="non-terminal residue" evidence="1">
    <location>
        <position position="1"/>
    </location>
</feature>
<sequence length="96" mass="10859">MEARHGRLPAEGFDSARLKSRAELPSTSLTRVGNNVYCAVQQQDYTASVWLRRKDKLEHVSTFPSLYFKGFSCFSILFPRLHCLIDCLSSLCVSNS</sequence>
<evidence type="ECO:0000313" key="2">
    <source>
        <dbReference type="Proteomes" id="UP000886611"/>
    </source>
</evidence>
<protein>
    <submittedName>
        <fullName evidence="1">PLD5 phospholipase</fullName>
    </submittedName>
</protein>
<dbReference type="EMBL" id="JAATIS010000485">
    <property type="protein sequence ID" value="KAG2467950.1"/>
    <property type="molecule type" value="Genomic_DNA"/>
</dbReference>
<reference evidence="1 2" key="1">
    <citation type="journal article" date="2021" name="Cell">
        <title>Tracing the genetic footprints of vertebrate landing in non-teleost ray-finned fishes.</title>
        <authorList>
            <person name="Bi X."/>
            <person name="Wang K."/>
            <person name="Yang L."/>
            <person name="Pan H."/>
            <person name="Jiang H."/>
            <person name="Wei Q."/>
            <person name="Fang M."/>
            <person name="Yu H."/>
            <person name="Zhu C."/>
            <person name="Cai Y."/>
            <person name="He Y."/>
            <person name="Gan X."/>
            <person name="Zeng H."/>
            <person name="Yu D."/>
            <person name="Zhu Y."/>
            <person name="Jiang H."/>
            <person name="Qiu Q."/>
            <person name="Yang H."/>
            <person name="Zhang Y.E."/>
            <person name="Wang W."/>
            <person name="Zhu M."/>
            <person name="He S."/>
            <person name="Zhang G."/>
        </authorList>
    </citation>
    <scope>NUCLEOTIDE SEQUENCE [LARGE SCALE GENOMIC DNA]</scope>
    <source>
        <strain evidence="1">Bchr_013</strain>
    </source>
</reference>
<organism evidence="1 2">
    <name type="scientific">Polypterus senegalus</name>
    <name type="common">Senegal bichir</name>
    <dbReference type="NCBI Taxonomy" id="55291"/>
    <lineage>
        <taxon>Eukaryota</taxon>
        <taxon>Metazoa</taxon>
        <taxon>Chordata</taxon>
        <taxon>Craniata</taxon>
        <taxon>Vertebrata</taxon>
        <taxon>Euteleostomi</taxon>
        <taxon>Actinopterygii</taxon>
        <taxon>Polypteriformes</taxon>
        <taxon>Polypteridae</taxon>
        <taxon>Polypterus</taxon>
    </lineage>
</organism>
<dbReference type="AlphaFoldDB" id="A0A8X7XIJ4"/>
<feature type="non-terminal residue" evidence="1">
    <location>
        <position position="96"/>
    </location>
</feature>